<dbReference type="Proteomes" id="UP000272942">
    <property type="component" value="Unassembled WGS sequence"/>
</dbReference>
<keyword evidence="1 4" id="KW-0812">Transmembrane</keyword>
<keyword evidence="4" id="KW-0186">Copper</keyword>
<dbReference type="WBParaSite" id="ECPE_0001478901-mRNA-1">
    <property type="protein sequence ID" value="ECPE_0001478901-mRNA-1"/>
    <property type="gene ID" value="ECPE_0001478901"/>
</dbReference>
<dbReference type="PANTHER" id="PTHR12483">
    <property type="entry name" value="SOLUTE CARRIER FAMILY 31 COPPER TRANSPORTERS"/>
    <property type="match status" value="1"/>
</dbReference>
<dbReference type="GO" id="GO:0005375">
    <property type="term" value="F:copper ion transmembrane transporter activity"/>
    <property type="evidence" value="ECO:0007669"/>
    <property type="project" value="UniProtKB-UniRule"/>
</dbReference>
<evidence type="ECO:0000256" key="1">
    <source>
        <dbReference type="ARBA" id="ARBA00022692"/>
    </source>
</evidence>
<dbReference type="AlphaFoldDB" id="A0A183B6B4"/>
<comment type="subcellular location">
    <subcellularLocation>
        <location evidence="4">Membrane</location>
        <topology evidence="4">Multi-pass membrane protein</topology>
    </subcellularLocation>
</comment>
<keyword evidence="6" id="KW-1185">Reference proteome</keyword>
<evidence type="ECO:0000256" key="3">
    <source>
        <dbReference type="ARBA" id="ARBA00023136"/>
    </source>
</evidence>
<reference evidence="7" key="1">
    <citation type="submission" date="2016-06" db="UniProtKB">
        <authorList>
            <consortium name="WormBaseParasite"/>
        </authorList>
    </citation>
    <scope>IDENTIFICATION</scope>
</reference>
<dbReference type="InterPro" id="IPR007274">
    <property type="entry name" value="Cop_transporter"/>
</dbReference>
<protein>
    <recommendedName>
        <fullName evidence="4">Copper transport protein</fullName>
    </recommendedName>
</protein>
<keyword evidence="3 4" id="KW-0472">Membrane</keyword>
<keyword evidence="4" id="KW-0813">Transport</keyword>
<keyword evidence="4" id="KW-0406">Ion transport</keyword>
<accession>A0A183B6B4</accession>
<proteinExistence type="inferred from homology"/>
<dbReference type="PANTHER" id="PTHR12483:SF115">
    <property type="entry name" value="COPPER TRANSPORT PROTEIN"/>
    <property type="match status" value="1"/>
</dbReference>
<evidence type="ECO:0000256" key="2">
    <source>
        <dbReference type="ARBA" id="ARBA00022989"/>
    </source>
</evidence>
<gene>
    <name evidence="5" type="ORF">ECPE_LOCUS14749</name>
</gene>
<dbReference type="OrthoDB" id="161814at2759"/>
<keyword evidence="2 4" id="KW-1133">Transmembrane helix</keyword>
<keyword evidence="4" id="KW-0187">Copper transport</keyword>
<feature type="transmembrane region" description="Helical" evidence="4">
    <location>
        <begin position="103"/>
        <end position="120"/>
    </location>
</feature>
<evidence type="ECO:0000313" key="6">
    <source>
        <dbReference type="Proteomes" id="UP000272942"/>
    </source>
</evidence>
<reference evidence="5 6" key="2">
    <citation type="submission" date="2018-11" db="EMBL/GenBank/DDBJ databases">
        <authorList>
            <consortium name="Pathogen Informatics"/>
        </authorList>
    </citation>
    <scope>NUCLEOTIDE SEQUENCE [LARGE SCALE GENOMIC DNA]</scope>
    <source>
        <strain evidence="5 6">Egypt</strain>
    </source>
</reference>
<feature type="transmembrane region" description="Helical" evidence="4">
    <location>
        <begin position="36"/>
        <end position="55"/>
    </location>
</feature>
<dbReference type="GO" id="GO:0016020">
    <property type="term" value="C:membrane"/>
    <property type="evidence" value="ECO:0007669"/>
    <property type="project" value="UniProtKB-SubCell"/>
</dbReference>
<dbReference type="Pfam" id="PF04145">
    <property type="entry name" value="Ctr"/>
    <property type="match status" value="1"/>
</dbReference>
<organism evidence="7">
    <name type="scientific">Echinostoma caproni</name>
    <dbReference type="NCBI Taxonomy" id="27848"/>
    <lineage>
        <taxon>Eukaryota</taxon>
        <taxon>Metazoa</taxon>
        <taxon>Spiralia</taxon>
        <taxon>Lophotrochozoa</taxon>
        <taxon>Platyhelminthes</taxon>
        <taxon>Trematoda</taxon>
        <taxon>Digenea</taxon>
        <taxon>Plagiorchiida</taxon>
        <taxon>Echinostomata</taxon>
        <taxon>Echinostomatoidea</taxon>
        <taxon>Echinostomatidae</taxon>
        <taxon>Echinostoma</taxon>
    </lineage>
</organism>
<sequence length="135" mass="16014">MPFSNSSYQSATNIFLPVWYPLTSAYRCHHLMFPNFLLFFLHFFGLPNCFIDSVATHSLRCLSFWPHPFSRFCDGLHLLQTFLHMIQMFISYMLMLIVMTYNVYMLIAVLLGFTLGYYIFSRNRPLMLRSPQCCH</sequence>
<evidence type="ECO:0000313" key="7">
    <source>
        <dbReference type="WBParaSite" id="ECPE_0001478901-mRNA-1"/>
    </source>
</evidence>
<dbReference type="EMBL" id="UZAN01058428">
    <property type="protein sequence ID" value="VDP92021.1"/>
    <property type="molecule type" value="Genomic_DNA"/>
</dbReference>
<evidence type="ECO:0000313" key="5">
    <source>
        <dbReference type="EMBL" id="VDP92021.1"/>
    </source>
</evidence>
<evidence type="ECO:0000256" key="4">
    <source>
        <dbReference type="RuleBase" id="RU367022"/>
    </source>
</evidence>
<name>A0A183B6B4_9TREM</name>
<comment type="similarity">
    <text evidence="4">Belongs to the copper transporter (Ctr) (TC 1.A.56) family. SLC31A subfamily.</text>
</comment>